<feature type="transmembrane region" description="Helical" evidence="8">
    <location>
        <begin position="86"/>
        <end position="105"/>
    </location>
</feature>
<dbReference type="GO" id="GO:0016020">
    <property type="term" value="C:membrane"/>
    <property type="evidence" value="ECO:0007669"/>
    <property type="project" value="UniProtKB-SubCell"/>
</dbReference>
<evidence type="ECO:0000313" key="10">
    <source>
        <dbReference type="EMBL" id="KAK4434789.1"/>
    </source>
</evidence>
<reference evidence="10" key="2">
    <citation type="journal article" date="2024" name="Plant">
        <title>Genomic evolution and insights into agronomic trait innovations of Sesamum species.</title>
        <authorList>
            <person name="Miao H."/>
            <person name="Wang L."/>
            <person name="Qu L."/>
            <person name="Liu H."/>
            <person name="Sun Y."/>
            <person name="Le M."/>
            <person name="Wang Q."/>
            <person name="Wei S."/>
            <person name="Zheng Y."/>
            <person name="Lin W."/>
            <person name="Duan Y."/>
            <person name="Cao H."/>
            <person name="Xiong S."/>
            <person name="Wang X."/>
            <person name="Wei L."/>
            <person name="Li C."/>
            <person name="Ma Q."/>
            <person name="Ju M."/>
            <person name="Zhao R."/>
            <person name="Li G."/>
            <person name="Mu C."/>
            <person name="Tian Q."/>
            <person name="Mei H."/>
            <person name="Zhang T."/>
            <person name="Gao T."/>
            <person name="Zhang H."/>
        </authorList>
    </citation>
    <scope>NUCLEOTIDE SEQUENCE</scope>
    <source>
        <strain evidence="10">3651</strain>
    </source>
</reference>
<feature type="transmembrane region" description="Helical" evidence="8">
    <location>
        <begin position="396"/>
        <end position="422"/>
    </location>
</feature>
<evidence type="ECO:0000256" key="4">
    <source>
        <dbReference type="ARBA" id="ARBA00022970"/>
    </source>
</evidence>
<proteinExistence type="predicted"/>
<feature type="domain" description="Amino acid transporter transmembrane" evidence="9">
    <location>
        <begin position="49"/>
        <end position="422"/>
    </location>
</feature>
<dbReference type="GO" id="GO:0006865">
    <property type="term" value="P:amino acid transport"/>
    <property type="evidence" value="ECO:0007669"/>
    <property type="project" value="UniProtKB-KW"/>
</dbReference>
<feature type="transmembrane region" description="Helical" evidence="8">
    <location>
        <begin position="275"/>
        <end position="296"/>
    </location>
</feature>
<dbReference type="AlphaFoldDB" id="A0AAE1YQM5"/>
<sequence length="427" mass="47218">MVEVEEKDEHSYPLLTDVSSSSTDSHASLKRTGTVWTAIAHIITGVIGYPHPEVGHIRNRSYAEAVSSYLGKKSMWVAGVFLQESYYGYGIAYTITSAISMRAILKSNCYHKEGHDAPCEYGDSMFILLFGAVQVVFSQIPDFHNMEWLSIFAAIMSFGYTFIGLALGFAKVVGNGEIRGDFGGVPTTTVAQKVWLSSQAIGDIAFAFTYNIILLDIEDTLKAPPPENKTMKKASTIAILITSFFFLCCGCFGYAAFGNEAPGNLLTGFGFYEPYWLVDIANACIVLHLVGGYQIYSQPLFAVAERHIAKKHPNSGFVNNEYVVKLPLLPHFKMNLLRLCFRTVYVASTTSLAIVFPYFNQVLGVLGALNFWPLAIYFPVEMYLAQNKVRAWTGQWIVLQAFRVFCLLCTILAFIGSVQGLISSKLG</sequence>
<keyword evidence="5 8" id="KW-1133">Transmembrane helix</keyword>
<evidence type="ECO:0000313" key="11">
    <source>
        <dbReference type="Proteomes" id="UP001293254"/>
    </source>
</evidence>
<evidence type="ECO:0000256" key="6">
    <source>
        <dbReference type="ARBA" id="ARBA00023136"/>
    </source>
</evidence>
<protein>
    <submittedName>
        <fullName evidence="10">Amino acid permease 7</fullName>
    </submittedName>
</protein>
<dbReference type="PANTHER" id="PTHR48017">
    <property type="entry name" value="OS05G0424000 PROTEIN-RELATED"/>
    <property type="match status" value="1"/>
</dbReference>
<organism evidence="10 11">
    <name type="scientific">Sesamum alatum</name>
    <dbReference type="NCBI Taxonomy" id="300844"/>
    <lineage>
        <taxon>Eukaryota</taxon>
        <taxon>Viridiplantae</taxon>
        <taxon>Streptophyta</taxon>
        <taxon>Embryophyta</taxon>
        <taxon>Tracheophyta</taxon>
        <taxon>Spermatophyta</taxon>
        <taxon>Magnoliopsida</taxon>
        <taxon>eudicotyledons</taxon>
        <taxon>Gunneridae</taxon>
        <taxon>Pentapetalae</taxon>
        <taxon>asterids</taxon>
        <taxon>lamiids</taxon>
        <taxon>Lamiales</taxon>
        <taxon>Pedaliaceae</taxon>
        <taxon>Sesamum</taxon>
    </lineage>
</organism>
<accession>A0AAE1YQM5</accession>
<feature type="transmembrane region" description="Helical" evidence="8">
    <location>
        <begin position="365"/>
        <end position="384"/>
    </location>
</feature>
<evidence type="ECO:0000256" key="3">
    <source>
        <dbReference type="ARBA" id="ARBA00022692"/>
    </source>
</evidence>
<feature type="transmembrane region" description="Helical" evidence="8">
    <location>
        <begin position="117"/>
        <end position="137"/>
    </location>
</feature>
<keyword evidence="11" id="KW-1185">Reference proteome</keyword>
<keyword evidence="6 8" id="KW-0472">Membrane</keyword>
<keyword evidence="2" id="KW-0813">Transport</keyword>
<evidence type="ECO:0000259" key="9">
    <source>
        <dbReference type="Pfam" id="PF01490"/>
    </source>
</evidence>
<evidence type="ECO:0000256" key="2">
    <source>
        <dbReference type="ARBA" id="ARBA00022448"/>
    </source>
</evidence>
<feature type="region of interest" description="Disordered" evidence="7">
    <location>
        <begin position="1"/>
        <end position="26"/>
    </location>
</feature>
<feature type="transmembrane region" description="Helical" evidence="8">
    <location>
        <begin position="149"/>
        <end position="170"/>
    </location>
</feature>
<feature type="compositionally biased region" description="Low complexity" evidence="7">
    <location>
        <begin position="14"/>
        <end position="25"/>
    </location>
</feature>
<evidence type="ECO:0000256" key="1">
    <source>
        <dbReference type="ARBA" id="ARBA00004370"/>
    </source>
</evidence>
<keyword evidence="4" id="KW-0029">Amino-acid transport</keyword>
<feature type="transmembrane region" description="Helical" evidence="8">
    <location>
        <begin position="339"/>
        <end position="359"/>
    </location>
</feature>
<comment type="subcellular location">
    <subcellularLocation>
        <location evidence="1">Membrane</location>
    </subcellularLocation>
</comment>
<comment type="caution">
    <text evidence="10">The sequence shown here is derived from an EMBL/GenBank/DDBJ whole genome shotgun (WGS) entry which is preliminary data.</text>
</comment>
<gene>
    <name evidence="10" type="ORF">Salat_0641800</name>
</gene>
<dbReference type="Proteomes" id="UP001293254">
    <property type="component" value="Unassembled WGS sequence"/>
</dbReference>
<dbReference type="EMBL" id="JACGWO010000002">
    <property type="protein sequence ID" value="KAK4434789.1"/>
    <property type="molecule type" value="Genomic_DNA"/>
</dbReference>
<name>A0AAE1YQM5_9LAMI</name>
<evidence type="ECO:0000256" key="8">
    <source>
        <dbReference type="SAM" id="Phobius"/>
    </source>
</evidence>
<evidence type="ECO:0000256" key="7">
    <source>
        <dbReference type="SAM" id="MobiDB-lite"/>
    </source>
</evidence>
<reference evidence="10" key="1">
    <citation type="submission" date="2020-06" db="EMBL/GenBank/DDBJ databases">
        <authorList>
            <person name="Li T."/>
            <person name="Hu X."/>
            <person name="Zhang T."/>
            <person name="Song X."/>
            <person name="Zhang H."/>
            <person name="Dai N."/>
            <person name="Sheng W."/>
            <person name="Hou X."/>
            <person name="Wei L."/>
        </authorList>
    </citation>
    <scope>NUCLEOTIDE SEQUENCE</scope>
    <source>
        <strain evidence="10">3651</strain>
        <tissue evidence="10">Leaf</tissue>
    </source>
</reference>
<dbReference type="Pfam" id="PF01490">
    <property type="entry name" value="Aa_trans"/>
    <property type="match status" value="1"/>
</dbReference>
<evidence type="ECO:0000256" key="5">
    <source>
        <dbReference type="ARBA" id="ARBA00022989"/>
    </source>
</evidence>
<keyword evidence="3 8" id="KW-0812">Transmembrane</keyword>
<feature type="transmembrane region" description="Helical" evidence="8">
    <location>
        <begin position="237"/>
        <end position="255"/>
    </location>
</feature>
<dbReference type="InterPro" id="IPR013057">
    <property type="entry name" value="AA_transpt_TM"/>
</dbReference>